<evidence type="ECO:0000313" key="2">
    <source>
        <dbReference type="EMBL" id="MEY6432375.1"/>
    </source>
</evidence>
<dbReference type="PANTHER" id="PTHR37023">
    <property type="entry name" value="TRANSPOSASE"/>
    <property type="match status" value="1"/>
</dbReference>
<dbReference type="EMBL" id="JBDKXB010000008">
    <property type="protein sequence ID" value="MEY6432375.1"/>
    <property type="molecule type" value="Genomic_DNA"/>
</dbReference>
<comment type="caution">
    <text evidence="2">The sequence shown here is derived from an EMBL/GenBank/DDBJ whole genome shotgun (WGS) entry which is preliminary data.</text>
</comment>
<protein>
    <submittedName>
        <fullName evidence="2">Transposase</fullName>
    </submittedName>
</protein>
<dbReference type="Pfam" id="PF04986">
    <property type="entry name" value="Y2_Tnp"/>
    <property type="match status" value="1"/>
</dbReference>
<name>A0ABV4BDV5_9GAMM</name>
<feature type="domain" description="Transposase IS801/IS1294" evidence="1">
    <location>
        <begin position="27"/>
        <end position="137"/>
    </location>
</feature>
<dbReference type="PANTHER" id="PTHR37023:SF1">
    <property type="entry name" value="ISSOD25 TRANSPOSASE TNPA_ISSOD25"/>
    <property type="match status" value="1"/>
</dbReference>
<reference evidence="2 3" key="1">
    <citation type="submission" date="2024-05" db="EMBL/GenBank/DDBJ databases">
        <title>Genome Sequence and Characterization of the New Strain Purple Sulfur Bacterium of Genus Thioalkalicoccus.</title>
        <authorList>
            <person name="Bryantseva I.A."/>
            <person name="Kyndt J.A."/>
            <person name="Imhoff J.F."/>
        </authorList>
    </citation>
    <scope>NUCLEOTIDE SEQUENCE [LARGE SCALE GENOMIC DNA]</scope>
    <source>
        <strain evidence="2 3">Um2</strain>
    </source>
</reference>
<evidence type="ECO:0000313" key="3">
    <source>
        <dbReference type="Proteomes" id="UP001564408"/>
    </source>
</evidence>
<dbReference type="InterPro" id="IPR007069">
    <property type="entry name" value="Transposase_32"/>
</dbReference>
<organism evidence="2 3">
    <name type="scientific">Thioalkalicoccus limnaeus</name>
    <dbReference type="NCBI Taxonomy" id="120681"/>
    <lineage>
        <taxon>Bacteria</taxon>
        <taxon>Pseudomonadati</taxon>
        <taxon>Pseudomonadota</taxon>
        <taxon>Gammaproteobacteria</taxon>
        <taxon>Chromatiales</taxon>
        <taxon>Chromatiaceae</taxon>
        <taxon>Thioalkalicoccus</taxon>
    </lineage>
</organism>
<proteinExistence type="predicted"/>
<gene>
    <name evidence="2" type="ORF">ABC977_08155</name>
</gene>
<evidence type="ECO:0000259" key="1">
    <source>
        <dbReference type="Pfam" id="PF04986"/>
    </source>
</evidence>
<dbReference type="Proteomes" id="UP001564408">
    <property type="component" value="Unassembled WGS sequence"/>
</dbReference>
<keyword evidence="3" id="KW-1185">Reference proteome</keyword>
<sequence length="196" mass="22297">MPVCERLDHKRKCNASRDARQLRLLHNASVQRRRAAPSAVTDCSSYPKDWVVNCKAVGTGEKALVYLGRYLYRGVIREKDIVSCENGQVTFRYRHAKDKRWAYRTLPGAEFLALVLQHVLPKGFRRTRNFGFLHPNSQRAIRLLQWLFGLDPKRLPISRPRPGLLCPTCGTPMIIVQTRLPPRAGPPPTATEALAM</sequence>
<accession>A0ABV4BDV5</accession>